<evidence type="ECO:0000313" key="8">
    <source>
        <dbReference type="Proteomes" id="UP000198885"/>
    </source>
</evidence>
<dbReference type="GO" id="GO:0015645">
    <property type="term" value="F:fatty acid ligase activity"/>
    <property type="evidence" value="ECO:0007669"/>
    <property type="project" value="TreeGrafter"/>
</dbReference>
<dbReference type="PROSITE" id="PS00455">
    <property type="entry name" value="AMP_BINDING"/>
    <property type="match status" value="1"/>
</dbReference>
<evidence type="ECO:0000313" key="7">
    <source>
        <dbReference type="EMBL" id="SER55401.1"/>
    </source>
</evidence>
<proteinExistence type="inferred from homology"/>
<evidence type="ECO:0000256" key="2">
    <source>
        <dbReference type="ARBA" id="ARBA00022598"/>
    </source>
</evidence>
<dbReference type="GO" id="GO:0006637">
    <property type="term" value="P:acyl-CoA metabolic process"/>
    <property type="evidence" value="ECO:0007669"/>
    <property type="project" value="TreeGrafter"/>
</dbReference>
<reference evidence="7 8" key="1">
    <citation type="submission" date="2016-10" db="EMBL/GenBank/DDBJ databases">
        <authorList>
            <person name="de Groot N.N."/>
        </authorList>
    </citation>
    <scope>NUCLEOTIDE SEQUENCE [LARGE SCALE GENOMIC DNA]</scope>
    <source>
        <strain evidence="7 8">DSM 23042</strain>
    </source>
</reference>
<dbReference type="InterPro" id="IPR025110">
    <property type="entry name" value="AMP-bd_C"/>
</dbReference>
<organism evidence="7 8">
    <name type="scientific">Tranquillimonas rosea</name>
    <dbReference type="NCBI Taxonomy" id="641238"/>
    <lineage>
        <taxon>Bacteria</taxon>
        <taxon>Pseudomonadati</taxon>
        <taxon>Pseudomonadota</taxon>
        <taxon>Alphaproteobacteria</taxon>
        <taxon>Rhodobacterales</taxon>
        <taxon>Roseobacteraceae</taxon>
        <taxon>Tranquillimonas</taxon>
    </lineage>
</organism>
<keyword evidence="3" id="KW-0547">Nucleotide-binding</keyword>
<dbReference type="InterPro" id="IPR020845">
    <property type="entry name" value="AMP-binding_CS"/>
</dbReference>
<dbReference type="GO" id="GO:0016405">
    <property type="term" value="F:CoA-ligase activity"/>
    <property type="evidence" value="ECO:0007669"/>
    <property type="project" value="UniProtKB-ARBA"/>
</dbReference>
<feature type="domain" description="AMP-binding enzyme C-terminal" evidence="6">
    <location>
        <begin position="454"/>
        <end position="531"/>
    </location>
</feature>
<accession>A0A1H9Q4M8</accession>
<dbReference type="Proteomes" id="UP000198885">
    <property type="component" value="Unassembled WGS sequence"/>
</dbReference>
<dbReference type="InterPro" id="IPR045851">
    <property type="entry name" value="AMP-bd_C_sf"/>
</dbReference>
<dbReference type="OrthoDB" id="9803968at2"/>
<evidence type="ECO:0000256" key="3">
    <source>
        <dbReference type="ARBA" id="ARBA00022741"/>
    </source>
</evidence>
<dbReference type="PANTHER" id="PTHR43605:SF10">
    <property type="entry name" value="ACYL-COA SYNTHETASE MEDIUM CHAIN FAMILY MEMBER 3"/>
    <property type="match status" value="1"/>
</dbReference>
<dbReference type="Gene3D" id="3.30.300.30">
    <property type="match status" value="1"/>
</dbReference>
<keyword evidence="4" id="KW-0067">ATP-binding</keyword>
<dbReference type="GO" id="GO:0004321">
    <property type="term" value="F:fatty-acyl-CoA synthase activity"/>
    <property type="evidence" value="ECO:0007669"/>
    <property type="project" value="TreeGrafter"/>
</dbReference>
<dbReference type="RefSeq" id="WP_092687706.1">
    <property type="nucleotide sequence ID" value="NZ_FOGU01000001.1"/>
</dbReference>
<evidence type="ECO:0000256" key="1">
    <source>
        <dbReference type="ARBA" id="ARBA00006432"/>
    </source>
</evidence>
<dbReference type="EMBL" id="FOGU01000001">
    <property type="protein sequence ID" value="SER55401.1"/>
    <property type="molecule type" value="Genomic_DNA"/>
</dbReference>
<dbReference type="PANTHER" id="PTHR43605">
    <property type="entry name" value="ACYL-COENZYME A SYNTHETASE"/>
    <property type="match status" value="1"/>
</dbReference>
<dbReference type="SUPFAM" id="SSF56801">
    <property type="entry name" value="Acetyl-CoA synthetase-like"/>
    <property type="match status" value="1"/>
</dbReference>
<dbReference type="InterPro" id="IPR042099">
    <property type="entry name" value="ANL_N_sf"/>
</dbReference>
<name>A0A1H9Q4M8_9RHOB</name>
<dbReference type="InterPro" id="IPR051087">
    <property type="entry name" value="Mitochondrial_ACSM"/>
</dbReference>
<evidence type="ECO:0000259" key="5">
    <source>
        <dbReference type="Pfam" id="PF00501"/>
    </source>
</evidence>
<dbReference type="InterPro" id="IPR000873">
    <property type="entry name" value="AMP-dep_synth/lig_dom"/>
</dbReference>
<protein>
    <submittedName>
        <fullName evidence="7">Acetyl-CoA synthetase</fullName>
    </submittedName>
</protein>
<keyword evidence="8" id="KW-1185">Reference proteome</keyword>
<dbReference type="AlphaFoldDB" id="A0A1H9Q4M8"/>
<comment type="similarity">
    <text evidence="1">Belongs to the ATP-dependent AMP-binding enzyme family.</text>
</comment>
<dbReference type="GO" id="GO:0005524">
    <property type="term" value="F:ATP binding"/>
    <property type="evidence" value="ECO:0007669"/>
    <property type="project" value="UniProtKB-KW"/>
</dbReference>
<evidence type="ECO:0000256" key="4">
    <source>
        <dbReference type="ARBA" id="ARBA00022840"/>
    </source>
</evidence>
<sequence>MVSDRTVLPADGAGWNDLRARFRWQIPTRFNIAERCCDSWAESEPDRLAVIDVAADGTAREWRYIDLYRAANRLARVLQARGVTAGDRVAILLPQGPDVLIAHFAAYKLGAIALPLFTLFGEDALRFRLEDSGAAAIITDPANLPKVEALTAVLPGVSTIGVTGAAQAPFLDLPVETARASDSPIRAETGPDDPAVMIYTSGTTGSPKGALHAHRFLLGHLPSIELHHEWFPSPGDRGWTPADWAWIGGLMDMALPCLHYGVPLVSHRAAKFDPDEAYALIARHAVRNLFLPPTALRLMRQASVPAGVDIRSIGSGGESLGPELLDWGETALGLKMNEFYGQTECNLVVSTSRGIEDTPPGAMGRAVPGHDVAVIDADGEPAPAGESGEIAVRRGTPVMFLRYWNQPEKTEEKFTGEWMRTGDLGTCDEGGTFRFVARDDDVITSSGYRIGPTEIESCLAGHPQVVMAAAVGLPDPVRTEVVTAFVVFRDGADPAALEKELIDRVRTRISPHVAPRRIVPVPSLPMTATGKIMRRTLRERGA</sequence>
<evidence type="ECO:0000259" key="6">
    <source>
        <dbReference type="Pfam" id="PF13193"/>
    </source>
</evidence>
<dbReference type="Pfam" id="PF00501">
    <property type="entry name" value="AMP-binding"/>
    <property type="match status" value="1"/>
</dbReference>
<gene>
    <name evidence="7" type="ORF">SAMN04490244_101465</name>
</gene>
<dbReference type="Gene3D" id="3.40.50.12780">
    <property type="entry name" value="N-terminal domain of ligase-like"/>
    <property type="match status" value="1"/>
</dbReference>
<dbReference type="Pfam" id="PF13193">
    <property type="entry name" value="AMP-binding_C"/>
    <property type="match status" value="1"/>
</dbReference>
<dbReference type="STRING" id="641238.SAMN04490244_101465"/>
<keyword evidence="2" id="KW-0436">Ligase</keyword>
<dbReference type="GO" id="GO:0006633">
    <property type="term" value="P:fatty acid biosynthetic process"/>
    <property type="evidence" value="ECO:0007669"/>
    <property type="project" value="TreeGrafter"/>
</dbReference>
<feature type="domain" description="AMP-dependent synthetase/ligase" evidence="5">
    <location>
        <begin position="38"/>
        <end position="404"/>
    </location>
</feature>